<organism evidence="1 2">
    <name type="scientific">Tenacibaculum polynesiense</name>
    <dbReference type="NCBI Taxonomy" id="3137857"/>
    <lineage>
        <taxon>Bacteria</taxon>
        <taxon>Pseudomonadati</taxon>
        <taxon>Bacteroidota</taxon>
        <taxon>Flavobacteriia</taxon>
        <taxon>Flavobacteriales</taxon>
        <taxon>Flavobacteriaceae</taxon>
        <taxon>Tenacibaculum</taxon>
    </lineage>
</organism>
<comment type="caution">
    <text evidence="1">The sequence shown here is derived from an EMBL/GenBank/DDBJ whole genome shotgun (WGS) entry which is preliminary data.</text>
</comment>
<evidence type="ECO:0000313" key="1">
    <source>
        <dbReference type="EMBL" id="CAL2103230.1"/>
    </source>
</evidence>
<reference evidence="1 2" key="1">
    <citation type="submission" date="2024-05" db="EMBL/GenBank/DDBJ databases">
        <authorList>
            <person name="Duchaud E."/>
        </authorList>
    </citation>
    <scope>NUCLEOTIDE SEQUENCE [LARGE SCALE GENOMIC DNA]</scope>
    <source>
        <strain evidence="1">Ena-SAMPLE-TAB-13-05-2024-13:56:06:370-140308</strain>
    </source>
</reference>
<accession>A0ABM9PCB1</accession>
<dbReference type="Proteomes" id="UP001497527">
    <property type="component" value="Unassembled WGS sequence"/>
</dbReference>
<name>A0ABM9PCB1_9FLAO</name>
<gene>
    <name evidence="1" type="ORF">T190423A01A_30344</name>
</gene>
<sequence>MEFNLENTYMRSLPIRGVKSSMGVCEDVFSIPRFLMIC</sequence>
<dbReference type="EMBL" id="CAXJIO010000012">
    <property type="protein sequence ID" value="CAL2103230.1"/>
    <property type="molecule type" value="Genomic_DNA"/>
</dbReference>
<evidence type="ECO:0000313" key="2">
    <source>
        <dbReference type="Proteomes" id="UP001497527"/>
    </source>
</evidence>
<protein>
    <submittedName>
        <fullName evidence="1">Uncharacterized protein</fullName>
    </submittedName>
</protein>
<proteinExistence type="predicted"/>
<keyword evidence="2" id="KW-1185">Reference proteome</keyword>